<dbReference type="RefSeq" id="WP_073160670.1">
    <property type="nucleotide sequence ID" value="NZ_FMYT01000035.1"/>
</dbReference>
<dbReference type="AlphaFoldDB" id="A0A1G6T118"/>
<proteinExistence type="predicted"/>
<dbReference type="EMBL" id="FMYT01000035">
    <property type="protein sequence ID" value="SDD22544.1"/>
    <property type="molecule type" value="Genomic_DNA"/>
</dbReference>
<evidence type="ECO:0000313" key="1">
    <source>
        <dbReference type="EMBL" id="SDD22544.1"/>
    </source>
</evidence>
<accession>A0A1G6T118</accession>
<dbReference type="OrthoDB" id="9787127at2"/>
<gene>
    <name evidence="1" type="ORF">SAMN04488597_13514</name>
</gene>
<reference evidence="1 2" key="1">
    <citation type="submission" date="2016-10" db="EMBL/GenBank/DDBJ databases">
        <authorList>
            <person name="Varghese N."/>
            <person name="Submissions S."/>
        </authorList>
    </citation>
    <scope>NUCLEOTIDE SEQUENCE [LARGE SCALE GENOMIC DNA]</scope>
    <source>
        <strain evidence="1 2">WG10</strain>
    </source>
</reference>
<protein>
    <submittedName>
        <fullName evidence="1">Uncharacterized protein</fullName>
    </submittedName>
</protein>
<sequence length="228" mass="26322">MGRYPQKSDGKGSLKCTQKIINNNDSFLNNKIRGKLAPDKTFDINWLSPLAEDDYAEYRDDAFIKRLGIDKLEVSLNEFWPRMGPQWDAFGKSNNDIIFLVESKANIPEIISSPTGAAAEKSIEKINNSLKETKKYINAVKKENNVDWSGYFYQYTNRIAHLYFFRVLNNIPAYLINIYFINDKSVNGPKSKEEWVGAIEVVKNYLGIKKNHKLSDYMIDLFIDVEEI</sequence>
<name>A0A1G6T118_9FIRM</name>
<dbReference type="Proteomes" id="UP000324896">
    <property type="component" value="Unassembled WGS sequence"/>
</dbReference>
<organism evidence="1 2">
    <name type="scientific">Halanaerobium congolense</name>
    <dbReference type="NCBI Taxonomy" id="54121"/>
    <lineage>
        <taxon>Bacteria</taxon>
        <taxon>Bacillati</taxon>
        <taxon>Bacillota</taxon>
        <taxon>Clostridia</taxon>
        <taxon>Halanaerobiales</taxon>
        <taxon>Halanaerobiaceae</taxon>
        <taxon>Halanaerobium</taxon>
    </lineage>
</organism>
<evidence type="ECO:0000313" key="2">
    <source>
        <dbReference type="Proteomes" id="UP000324896"/>
    </source>
</evidence>